<dbReference type="AlphaFoldDB" id="A0A9E5A4B5"/>
<comment type="similarity">
    <text evidence="7">Belongs to the eukaryotic-type primase large subunit family.</text>
</comment>
<comment type="subunit">
    <text evidence="7">Heterodimer of a small subunit (PriS) and a large subunit (PriL).</text>
</comment>
<reference evidence="9" key="1">
    <citation type="submission" date="2022-12" db="EMBL/GenBank/DDBJ databases">
        <title>Reclassification of two methanogenic archaea species isolated from the Kolyma lowland permafrost.</title>
        <authorList>
            <person name="Trubitsyn V.E."/>
            <person name="Rivkina E.M."/>
            <person name="Shcherbakova V.A."/>
        </authorList>
    </citation>
    <scope>NUCLEOTIDE SEQUENCE</scope>
    <source>
        <strain evidence="9">MK4</strain>
    </source>
</reference>
<accession>A0A9E5A4B5</accession>
<organism evidence="9">
    <name type="scientific">Methanobacterium veterum</name>
    <dbReference type="NCBI Taxonomy" id="408577"/>
    <lineage>
        <taxon>Archaea</taxon>
        <taxon>Methanobacteriati</taxon>
        <taxon>Methanobacteriota</taxon>
        <taxon>Methanomada group</taxon>
        <taxon>Methanobacteria</taxon>
        <taxon>Methanobacteriales</taxon>
        <taxon>Methanobacteriaceae</taxon>
        <taxon>Methanobacterium</taxon>
    </lineage>
</organism>
<evidence type="ECO:0000256" key="5">
    <source>
        <dbReference type="ARBA" id="ARBA00023004"/>
    </source>
</evidence>
<feature type="binding site" evidence="7">
    <location>
        <position position="288"/>
    </location>
    <ligand>
        <name>[4Fe-4S] cluster</name>
        <dbReference type="ChEBI" id="CHEBI:49883"/>
    </ligand>
</feature>
<evidence type="ECO:0000256" key="7">
    <source>
        <dbReference type="HAMAP-Rule" id="MF_00701"/>
    </source>
</evidence>
<dbReference type="GO" id="GO:1990077">
    <property type="term" value="C:primosome complex"/>
    <property type="evidence" value="ECO:0007669"/>
    <property type="project" value="UniProtKB-KW"/>
</dbReference>
<evidence type="ECO:0000259" key="8">
    <source>
        <dbReference type="Pfam" id="PF04104"/>
    </source>
</evidence>
<dbReference type="Pfam" id="PF04104">
    <property type="entry name" value="DNA_primase_lrg"/>
    <property type="match status" value="1"/>
</dbReference>
<evidence type="ECO:0000313" key="9">
    <source>
        <dbReference type="EMBL" id="MCZ3372087.1"/>
    </source>
</evidence>
<comment type="cofactor">
    <cofactor evidence="7">
        <name>[4Fe-4S] cluster</name>
        <dbReference type="ChEBI" id="CHEBI:49883"/>
    </cofactor>
    <text evidence="7">Binds 1 [4Fe-4S] cluster.</text>
</comment>
<name>A0A9E5A4B5_9EURY</name>
<dbReference type="SUPFAM" id="SSF140914">
    <property type="entry name" value="PriB N-terminal domain-like"/>
    <property type="match status" value="1"/>
</dbReference>
<dbReference type="Proteomes" id="UP001074446">
    <property type="component" value="Unassembled WGS sequence"/>
</dbReference>
<comment type="function">
    <text evidence="7">Regulatory subunit of DNA primase, an RNA polymerase that catalyzes the synthesis of short RNA molecules used as primers for DNA polymerase during DNA replication. Stabilizes and modulates the activity of the small subunit, increasing the rate of DNA synthesis, and conferring RNA synthesis capability. The DNA polymerase activity may enable DNA primase to also catalyze primer extension after primer synthesis. May also play a role in DNA repair.</text>
</comment>
<keyword evidence="4 7" id="KW-0479">Metal-binding</keyword>
<feature type="binding site" evidence="7">
    <location>
        <position position="416"/>
    </location>
    <ligand>
        <name>[4Fe-4S] cluster</name>
        <dbReference type="ChEBI" id="CHEBI:49883"/>
    </ligand>
</feature>
<protein>
    <recommendedName>
        <fullName evidence="7">DNA primase large subunit PriL</fullName>
    </recommendedName>
</protein>
<sequence length="433" mass="49610">MIPMSFINPLSDEGKQIVREDGGDLDRIFDVNDDIIDAVNSITAQEISDDAYIPKSYVDLVIKRVEWYVDKKSDPKYNHKKYAFLFYPEIAKFDVIAFYILCQAVGIKYGPNSRESRAVSELQGQIIENRLEELYERDRLEIVEKIMNTLIVQDRIKWTSLADLLSSKKISLQDLVLKDGNVILDQEDFMEYFGDVVKLQQPERMYNVFIGNRIKELIMIKMIMQNTENYIKNVHEIAGREVEPNATLLKIAEEVADALSKEIRYYGGGDGGGDVEASPLNVEKFPPCIRKALDGIKSGGRNEVIVLFLTPFLSYARLYPSVFMRNTTLKVSDVDADLKITQNEILPMIYDSADRCSPPLFDDQPQEKININAKLGFGMNDNLNLQHEGETTWYTPMSCEKVKLNMPNLCKPDKTCKGITNPLSYYNRKMREK</sequence>
<keyword evidence="6 7" id="KW-0411">Iron-sulfur</keyword>
<dbReference type="RefSeq" id="WP_048081145.1">
    <property type="nucleotide sequence ID" value="NZ_JAPVES010000030.1"/>
</dbReference>
<feature type="domain" description="DNA primase large subunit C-terminal" evidence="8">
    <location>
        <begin position="281"/>
        <end position="410"/>
    </location>
</feature>
<keyword evidence="1 7" id="KW-0004">4Fe-4S</keyword>
<dbReference type="GO" id="GO:0003899">
    <property type="term" value="F:DNA-directed RNA polymerase activity"/>
    <property type="evidence" value="ECO:0007669"/>
    <property type="project" value="InterPro"/>
</dbReference>
<dbReference type="HAMAP" id="MF_00701">
    <property type="entry name" value="DNA_primase_lrg_arc"/>
    <property type="match status" value="1"/>
</dbReference>
<keyword evidence="2 7" id="KW-0639">Primosome</keyword>
<gene>
    <name evidence="7" type="primary">priL</name>
    <name evidence="9" type="ORF">O3H35_05535</name>
</gene>
<evidence type="ECO:0000256" key="1">
    <source>
        <dbReference type="ARBA" id="ARBA00022485"/>
    </source>
</evidence>
<evidence type="ECO:0000256" key="4">
    <source>
        <dbReference type="ARBA" id="ARBA00022723"/>
    </source>
</evidence>
<dbReference type="InterPro" id="IPR023642">
    <property type="entry name" value="DNA_primase_lsu_PriL"/>
</dbReference>
<feature type="binding site" evidence="7">
    <location>
        <position position="410"/>
    </location>
    <ligand>
        <name>[4Fe-4S] cluster</name>
        <dbReference type="ChEBI" id="CHEBI:49883"/>
    </ligand>
</feature>
<comment type="caution">
    <text evidence="9">The sequence shown here is derived from an EMBL/GenBank/DDBJ whole genome shotgun (WGS) entry which is preliminary data.</text>
</comment>
<dbReference type="EMBL" id="JAPVES010000030">
    <property type="protein sequence ID" value="MCZ3372087.1"/>
    <property type="molecule type" value="Genomic_DNA"/>
</dbReference>
<keyword evidence="3 7" id="KW-0235">DNA replication</keyword>
<dbReference type="GO" id="GO:0006269">
    <property type="term" value="P:DNA replication, synthesis of primer"/>
    <property type="evidence" value="ECO:0007669"/>
    <property type="project" value="UniProtKB-UniRule"/>
</dbReference>
<dbReference type="GO" id="GO:0046872">
    <property type="term" value="F:metal ion binding"/>
    <property type="evidence" value="ECO:0007669"/>
    <property type="project" value="UniProtKB-KW"/>
</dbReference>
<evidence type="ECO:0000256" key="2">
    <source>
        <dbReference type="ARBA" id="ARBA00022515"/>
    </source>
</evidence>
<proteinExistence type="inferred from homology"/>
<evidence type="ECO:0000256" key="6">
    <source>
        <dbReference type="ARBA" id="ARBA00023014"/>
    </source>
</evidence>
<feature type="binding site" evidence="7">
    <location>
        <position position="399"/>
    </location>
    <ligand>
        <name>[4Fe-4S] cluster</name>
        <dbReference type="ChEBI" id="CHEBI:49883"/>
    </ligand>
</feature>
<keyword evidence="5 7" id="KW-0408">Iron</keyword>
<dbReference type="GO" id="GO:0051539">
    <property type="term" value="F:4 iron, 4 sulfur cluster binding"/>
    <property type="evidence" value="ECO:0007669"/>
    <property type="project" value="UniProtKB-UniRule"/>
</dbReference>
<dbReference type="InterPro" id="IPR058560">
    <property type="entry name" value="DNA_primase_C"/>
</dbReference>
<evidence type="ECO:0000256" key="3">
    <source>
        <dbReference type="ARBA" id="ARBA00022705"/>
    </source>
</evidence>